<evidence type="ECO:0000256" key="1">
    <source>
        <dbReference type="SAM" id="MobiDB-lite"/>
    </source>
</evidence>
<comment type="caution">
    <text evidence="2">The sequence shown here is derived from an EMBL/GenBank/DDBJ whole genome shotgun (WGS) entry which is preliminary data.</text>
</comment>
<dbReference type="AlphaFoldDB" id="X1JGP4"/>
<accession>X1JGP4</accession>
<feature type="region of interest" description="Disordered" evidence="1">
    <location>
        <begin position="30"/>
        <end position="54"/>
    </location>
</feature>
<dbReference type="EMBL" id="BARU01034900">
    <property type="protein sequence ID" value="GAH68928.1"/>
    <property type="molecule type" value="Genomic_DNA"/>
</dbReference>
<feature type="compositionally biased region" description="Acidic residues" evidence="1">
    <location>
        <begin position="35"/>
        <end position="48"/>
    </location>
</feature>
<organism evidence="2">
    <name type="scientific">marine sediment metagenome</name>
    <dbReference type="NCBI Taxonomy" id="412755"/>
    <lineage>
        <taxon>unclassified sequences</taxon>
        <taxon>metagenomes</taxon>
        <taxon>ecological metagenomes</taxon>
    </lineage>
</organism>
<name>X1JGP4_9ZZZZ</name>
<feature type="non-terminal residue" evidence="2">
    <location>
        <position position="103"/>
    </location>
</feature>
<proteinExistence type="predicted"/>
<protein>
    <recommendedName>
        <fullName evidence="3">Solute-binding protein family 5 domain-containing protein</fullName>
    </recommendedName>
</protein>
<evidence type="ECO:0000313" key="2">
    <source>
        <dbReference type="EMBL" id="GAH68928.1"/>
    </source>
</evidence>
<dbReference type="PROSITE" id="PS51257">
    <property type="entry name" value="PROKAR_LIPOPROTEIN"/>
    <property type="match status" value="1"/>
</dbReference>
<sequence>MSFKKFLSTSIIITTLIAVSLGLTGCPSAPVVEETTPEETTPTEEPTEEVGGPLIIGTTDSVSDLDPAETYDFHTWEIFHNTADTLLTYIAGTTELQPGLAED</sequence>
<gene>
    <name evidence="2" type="ORF">S03H2_54719</name>
</gene>
<dbReference type="SUPFAM" id="SSF53850">
    <property type="entry name" value="Periplasmic binding protein-like II"/>
    <property type="match status" value="1"/>
</dbReference>
<reference evidence="2" key="1">
    <citation type="journal article" date="2014" name="Front. Microbiol.">
        <title>High frequency of phylogenetically diverse reductive dehalogenase-homologous genes in deep subseafloor sedimentary metagenomes.</title>
        <authorList>
            <person name="Kawai M."/>
            <person name="Futagami T."/>
            <person name="Toyoda A."/>
            <person name="Takaki Y."/>
            <person name="Nishi S."/>
            <person name="Hori S."/>
            <person name="Arai W."/>
            <person name="Tsubouchi T."/>
            <person name="Morono Y."/>
            <person name="Uchiyama I."/>
            <person name="Ito T."/>
            <person name="Fujiyama A."/>
            <person name="Inagaki F."/>
            <person name="Takami H."/>
        </authorList>
    </citation>
    <scope>NUCLEOTIDE SEQUENCE</scope>
    <source>
        <strain evidence="2">Expedition CK06-06</strain>
    </source>
</reference>
<evidence type="ECO:0008006" key="3">
    <source>
        <dbReference type="Google" id="ProtNLM"/>
    </source>
</evidence>
<dbReference type="Gene3D" id="3.40.190.10">
    <property type="entry name" value="Periplasmic binding protein-like II"/>
    <property type="match status" value="1"/>
</dbReference>